<protein>
    <submittedName>
        <fullName evidence="1">Uncharacterized protein</fullName>
    </submittedName>
</protein>
<organism evidence="1 2">
    <name type="scientific">Bradyrhizobium iriomotense</name>
    <dbReference type="NCBI Taxonomy" id="441950"/>
    <lineage>
        <taxon>Bacteria</taxon>
        <taxon>Pseudomonadati</taxon>
        <taxon>Pseudomonadota</taxon>
        <taxon>Alphaproteobacteria</taxon>
        <taxon>Hyphomicrobiales</taxon>
        <taxon>Nitrobacteraceae</taxon>
        <taxon>Bradyrhizobium</taxon>
    </lineage>
</organism>
<proteinExistence type="predicted"/>
<name>A0ABQ6AUN4_9BRAD</name>
<dbReference type="EMBL" id="BSOW01000008">
    <property type="protein sequence ID" value="GLR85944.1"/>
    <property type="molecule type" value="Genomic_DNA"/>
</dbReference>
<dbReference type="RefSeq" id="WP_348522492.1">
    <property type="nucleotide sequence ID" value="NZ_BSOW01000008.1"/>
</dbReference>
<accession>A0ABQ6AUN4</accession>
<gene>
    <name evidence="1" type="ORF">GCM10007857_26550</name>
</gene>
<reference evidence="2" key="1">
    <citation type="journal article" date="2019" name="Int. J. Syst. Evol. Microbiol.">
        <title>The Global Catalogue of Microorganisms (GCM) 10K type strain sequencing project: providing services to taxonomists for standard genome sequencing and annotation.</title>
        <authorList>
            <consortium name="The Broad Institute Genomics Platform"/>
            <consortium name="The Broad Institute Genome Sequencing Center for Infectious Disease"/>
            <person name="Wu L."/>
            <person name="Ma J."/>
        </authorList>
    </citation>
    <scope>NUCLEOTIDE SEQUENCE [LARGE SCALE GENOMIC DNA]</scope>
    <source>
        <strain evidence="2">NBRC 102520</strain>
    </source>
</reference>
<evidence type="ECO:0000313" key="1">
    <source>
        <dbReference type="EMBL" id="GLR85944.1"/>
    </source>
</evidence>
<evidence type="ECO:0000313" key="2">
    <source>
        <dbReference type="Proteomes" id="UP001156905"/>
    </source>
</evidence>
<keyword evidence="2" id="KW-1185">Reference proteome</keyword>
<sequence length="73" mass="7847">MADRIDHHQSLVVDWALQRSADAVLNGPEDNIGIGKDRLASDNAEAWMQAGDACRSAGCAWPSSDIVPDVSLR</sequence>
<dbReference type="Proteomes" id="UP001156905">
    <property type="component" value="Unassembled WGS sequence"/>
</dbReference>
<comment type="caution">
    <text evidence="1">The sequence shown here is derived from an EMBL/GenBank/DDBJ whole genome shotgun (WGS) entry which is preliminary data.</text>
</comment>